<comment type="caution">
    <text evidence="1">The sequence shown here is derived from an EMBL/GenBank/DDBJ whole genome shotgun (WGS) entry which is preliminary data.</text>
</comment>
<evidence type="ECO:0000313" key="1">
    <source>
        <dbReference type="EMBL" id="KAH0559825.1"/>
    </source>
</evidence>
<organism evidence="1 2">
    <name type="scientific">Trichoglossum hirsutum</name>
    <dbReference type="NCBI Taxonomy" id="265104"/>
    <lineage>
        <taxon>Eukaryota</taxon>
        <taxon>Fungi</taxon>
        <taxon>Dikarya</taxon>
        <taxon>Ascomycota</taxon>
        <taxon>Pezizomycotina</taxon>
        <taxon>Geoglossomycetes</taxon>
        <taxon>Geoglossales</taxon>
        <taxon>Geoglossaceae</taxon>
        <taxon>Trichoglossum</taxon>
    </lineage>
</organism>
<reference evidence="1" key="1">
    <citation type="submission" date="2021-03" db="EMBL/GenBank/DDBJ databases">
        <title>Comparative genomics and phylogenomic investigation of the class Geoglossomycetes provide insights into ecological specialization and systematics.</title>
        <authorList>
            <person name="Melie T."/>
            <person name="Pirro S."/>
            <person name="Miller A.N."/>
            <person name="Quandt A."/>
        </authorList>
    </citation>
    <scope>NUCLEOTIDE SEQUENCE</scope>
    <source>
        <strain evidence="1">CAQ_001_2017</strain>
    </source>
</reference>
<evidence type="ECO:0000313" key="2">
    <source>
        <dbReference type="Proteomes" id="UP000750711"/>
    </source>
</evidence>
<sequence length="295" mass="32677">MANLLSNGDDFKNAYNWTAQQIFHYLTNAAAAYPTRVDLAQLNQRVLQFVWNDAAIRPGLARYMNRNVQPAITTWRDPEGGLRPIQMVEVLSAVGYLLSETSPIKPIATLPSHGLNYCLPMLAMYAKWCITICSAVGGWAVCTPPGVVAISYVYREGKLEKVLLGVTTSGVPNIRRKCFRFRKDTVMHDVWPDSANRTAPLNDGVICFEDWGHCAETYPLYMLASANAKTKPWVYGKAMNVLSDAEGGGVADMNNYNPNEAQGYCRRACENCRVVIQALGGTVDNFSKDHWGVAK</sequence>
<name>A0A9P8LCP3_9PEZI</name>
<dbReference type="Proteomes" id="UP000750711">
    <property type="component" value="Unassembled WGS sequence"/>
</dbReference>
<proteinExistence type="predicted"/>
<accession>A0A9P8LCP3</accession>
<dbReference type="AlphaFoldDB" id="A0A9P8LCP3"/>
<gene>
    <name evidence="1" type="ORF">GP486_003660</name>
</gene>
<dbReference type="EMBL" id="JAGHQM010000513">
    <property type="protein sequence ID" value="KAH0559825.1"/>
    <property type="molecule type" value="Genomic_DNA"/>
</dbReference>
<protein>
    <submittedName>
        <fullName evidence="1">Uncharacterized protein</fullName>
    </submittedName>
</protein>
<keyword evidence="2" id="KW-1185">Reference proteome</keyword>